<dbReference type="GO" id="GO:0045259">
    <property type="term" value="C:proton-transporting ATP synthase complex"/>
    <property type="evidence" value="ECO:0007669"/>
    <property type="project" value="UniProtKB-KW"/>
</dbReference>
<dbReference type="Pfam" id="PF00006">
    <property type="entry name" value="ATP-synt_ab"/>
    <property type="match status" value="1"/>
</dbReference>
<dbReference type="InterPro" id="IPR027417">
    <property type="entry name" value="P-loop_NTPase"/>
</dbReference>
<dbReference type="OrthoDB" id="9803053at2"/>
<dbReference type="NCBIfam" id="TIGR00962">
    <property type="entry name" value="atpA"/>
    <property type="match status" value="1"/>
</dbReference>
<dbReference type="AlphaFoldDB" id="A0A2B8BC59"/>
<gene>
    <name evidence="14" type="primary">atpA</name>
    <name evidence="17" type="ORF">CRT60_18415</name>
</gene>
<evidence type="ECO:0000256" key="5">
    <source>
        <dbReference type="ARBA" id="ARBA00022741"/>
    </source>
</evidence>
<feature type="binding site" evidence="14">
    <location>
        <begin position="179"/>
        <end position="186"/>
    </location>
    <ligand>
        <name>ATP</name>
        <dbReference type="ChEBI" id="CHEBI:30616"/>
    </ligand>
</feature>
<dbReference type="InterPro" id="IPR023366">
    <property type="entry name" value="ATP_synth_asu-like_sf"/>
</dbReference>
<sequence length="517" mass="53857">MTPQDTVPTPSLEEALDAWMPGTLRRLDGLETAARLESVGRVESVGDGIAHVSGLPDVRVDELLLFPGGVAGLAMDLDGQIGCVLLGDAAAVMAGGAVHGTGTVLRVPVGDGLMGRVVDPLGNPLDDGPPVEAERWEPVERPAPTIAERAAVSEPLLTGTAVIDAMFPLGRGQRELLIGDRATGKTAIAVDAILNQTDGDVFCVYVAVGQKASGVRAAIEAVRQGGAAARTLFVIAAADSAAGLQWLAPYAGFTMAEHFRDSGRHALIIVDDLSKHAAVHRQLSLLLRRPPGREAYPGDVFYLHSRLLERAAKLSPVRGGGSLTALPIAETQGGNLSAYIPTNLISITDGQVCLDAKLFYEGQKPAVDIGRSVSRVGGKAQPPVLRALAEPLRLDYAQFLELEVFTRFGGLVDERTRKAVAHGQRMRALLAQRHLSPRPLAVQAAQLLALADGTLDGLPLEAIPRFQAALAGLVAARPPKIGEALDDAAKTTLRDLIAQAAAQAAAGLGGEAGGGTP</sequence>
<evidence type="ECO:0000256" key="10">
    <source>
        <dbReference type="ARBA" id="ARBA00023136"/>
    </source>
</evidence>
<keyword evidence="12 14" id="KW-0066">ATP synthesis</keyword>
<evidence type="ECO:0000256" key="12">
    <source>
        <dbReference type="ARBA" id="ARBA00023310"/>
    </source>
</evidence>
<dbReference type="Gene3D" id="1.20.150.20">
    <property type="entry name" value="ATP synthase alpha/beta chain, C-terminal domain"/>
    <property type="match status" value="1"/>
</dbReference>
<feature type="site" description="Required for activity" evidence="14">
    <location>
        <position position="372"/>
    </location>
</feature>
<dbReference type="GO" id="GO:0005524">
    <property type="term" value="F:ATP binding"/>
    <property type="evidence" value="ECO:0007669"/>
    <property type="project" value="UniProtKB-UniRule"/>
</dbReference>
<accession>A0A2B8BC59</accession>
<evidence type="ECO:0000256" key="9">
    <source>
        <dbReference type="ARBA" id="ARBA00023065"/>
    </source>
</evidence>
<evidence type="ECO:0000256" key="8">
    <source>
        <dbReference type="ARBA" id="ARBA00022967"/>
    </source>
</evidence>
<dbReference type="Gene3D" id="2.40.30.20">
    <property type="match status" value="1"/>
</dbReference>
<dbReference type="InterPro" id="IPR038376">
    <property type="entry name" value="ATP_synth_asu_C_sf"/>
</dbReference>
<dbReference type="InterPro" id="IPR036121">
    <property type="entry name" value="ATPase_F1/V1/A1_a/bsu_N_sf"/>
</dbReference>
<dbReference type="EMBL" id="PDKW01000042">
    <property type="protein sequence ID" value="PGH55299.1"/>
    <property type="molecule type" value="Genomic_DNA"/>
</dbReference>
<dbReference type="GO" id="GO:0043531">
    <property type="term" value="F:ADP binding"/>
    <property type="evidence" value="ECO:0007669"/>
    <property type="project" value="TreeGrafter"/>
</dbReference>
<dbReference type="InterPro" id="IPR020003">
    <property type="entry name" value="ATPase_a/bsu_AS"/>
</dbReference>
<dbReference type="CDD" id="cd01132">
    <property type="entry name" value="F1-ATPase_alpha_CD"/>
    <property type="match status" value="1"/>
</dbReference>
<protein>
    <recommendedName>
        <fullName evidence="14">ATP synthase subunit alpha</fullName>
        <ecNumber evidence="14">7.1.2.2</ecNumber>
    </recommendedName>
    <alternativeName>
        <fullName evidence="14">ATP synthase F1 sector subunit alpha</fullName>
    </alternativeName>
    <alternativeName>
        <fullName evidence="14">F-ATPase subunit alpha</fullName>
    </alternativeName>
</protein>
<dbReference type="PANTHER" id="PTHR48082">
    <property type="entry name" value="ATP SYNTHASE SUBUNIT ALPHA, MITOCHONDRIAL"/>
    <property type="match status" value="1"/>
</dbReference>
<evidence type="ECO:0000256" key="6">
    <source>
        <dbReference type="ARBA" id="ARBA00022781"/>
    </source>
</evidence>
<comment type="catalytic activity">
    <reaction evidence="14">
        <text>ATP + H2O + 4 H(+)(in) = ADP + phosphate + 5 H(+)(out)</text>
        <dbReference type="Rhea" id="RHEA:57720"/>
        <dbReference type="ChEBI" id="CHEBI:15377"/>
        <dbReference type="ChEBI" id="CHEBI:15378"/>
        <dbReference type="ChEBI" id="CHEBI:30616"/>
        <dbReference type="ChEBI" id="CHEBI:43474"/>
        <dbReference type="ChEBI" id="CHEBI:456216"/>
        <dbReference type="EC" id="7.1.2.2"/>
    </reaction>
</comment>
<dbReference type="GO" id="GO:0005886">
    <property type="term" value="C:plasma membrane"/>
    <property type="evidence" value="ECO:0007669"/>
    <property type="project" value="UniProtKB-SubCell"/>
</dbReference>
<dbReference type="HAMAP" id="MF_01346">
    <property type="entry name" value="ATP_synth_alpha_bact"/>
    <property type="match status" value="1"/>
</dbReference>
<dbReference type="CDD" id="cd18113">
    <property type="entry name" value="ATP-synt_F1_alpha_C"/>
    <property type="match status" value="1"/>
</dbReference>
<reference evidence="18" key="1">
    <citation type="submission" date="2017-10" db="EMBL/GenBank/DDBJ databases">
        <authorList>
            <person name="Kravchenko I.K."/>
            <person name="Grouzdev D.S."/>
        </authorList>
    </citation>
    <scope>NUCLEOTIDE SEQUENCE [LARGE SCALE GENOMIC DNA]</scope>
    <source>
        <strain evidence="18">B2</strain>
    </source>
</reference>
<organism evidence="17 18">
    <name type="scientific">Azospirillum palustre</name>
    <dbReference type="NCBI Taxonomy" id="2044885"/>
    <lineage>
        <taxon>Bacteria</taxon>
        <taxon>Pseudomonadati</taxon>
        <taxon>Pseudomonadota</taxon>
        <taxon>Alphaproteobacteria</taxon>
        <taxon>Rhodospirillales</taxon>
        <taxon>Azospirillaceae</taxon>
        <taxon>Azospirillum</taxon>
    </lineage>
</organism>
<comment type="similarity">
    <text evidence="3 14">Belongs to the ATPase alpha/beta chains family.</text>
</comment>
<name>A0A2B8BC59_9PROT</name>
<keyword evidence="8 14" id="KW-1278">Translocase</keyword>
<dbReference type="PANTHER" id="PTHR48082:SF2">
    <property type="entry name" value="ATP SYNTHASE SUBUNIT ALPHA, MITOCHONDRIAL"/>
    <property type="match status" value="1"/>
</dbReference>
<keyword evidence="7 14" id="KW-0067">ATP-binding</keyword>
<evidence type="ECO:0000259" key="15">
    <source>
        <dbReference type="Pfam" id="PF00006"/>
    </source>
</evidence>
<dbReference type="Pfam" id="PF00306">
    <property type="entry name" value="ATP-synt_ab_C"/>
    <property type="match status" value="1"/>
</dbReference>
<evidence type="ECO:0000256" key="11">
    <source>
        <dbReference type="ARBA" id="ARBA00023196"/>
    </source>
</evidence>
<evidence type="ECO:0000259" key="16">
    <source>
        <dbReference type="Pfam" id="PF00306"/>
    </source>
</evidence>
<dbReference type="InterPro" id="IPR005294">
    <property type="entry name" value="ATP_synth_F1_asu"/>
</dbReference>
<dbReference type="InterPro" id="IPR000793">
    <property type="entry name" value="ATP_synth_asu_C"/>
</dbReference>
<dbReference type="CDD" id="cd18116">
    <property type="entry name" value="ATP-synt_F1_alpha_N"/>
    <property type="match status" value="1"/>
</dbReference>
<evidence type="ECO:0000256" key="4">
    <source>
        <dbReference type="ARBA" id="ARBA00022448"/>
    </source>
</evidence>
<comment type="caution">
    <text evidence="17">The sequence shown here is derived from an EMBL/GenBank/DDBJ whole genome shotgun (WGS) entry which is preliminary data.</text>
</comment>
<comment type="subunit">
    <text evidence="13">F-type ATPases have 2 components, CF(1) - the catalytic core - and CF(0) - the membrane proton channel. CF(1) has five subunits: alpha(3), beta(3), gamma(1), delta(1), epsilon(1). CF(0) has four main subunits: a(1), b(1), b'(1) and c(9-12).</text>
</comment>
<keyword evidence="4 14" id="KW-0813">Transport</keyword>
<dbReference type="EC" id="7.1.2.2" evidence="14"/>
<dbReference type="FunFam" id="3.40.50.300:FF:000002">
    <property type="entry name" value="ATP synthase subunit alpha"/>
    <property type="match status" value="1"/>
</dbReference>
<keyword evidence="18" id="KW-1185">Reference proteome</keyword>
<dbReference type="InterPro" id="IPR000194">
    <property type="entry name" value="ATPase_F1/V1/A1_a/bsu_nucl-bd"/>
</dbReference>
<keyword evidence="5 14" id="KW-0547">Nucleotide-binding</keyword>
<evidence type="ECO:0000256" key="2">
    <source>
        <dbReference type="ARBA" id="ARBA00004370"/>
    </source>
</evidence>
<keyword evidence="9 14" id="KW-0406">Ion transport</keyword>
<dbReference type="NCBIfam" id="NF009884">
    <property type="entry name" value="PRK13343.1"/>
    <property type="match status" value="1"/>
</dbReference>
<evidence type="ECO:0000313" key="17">
    <source>
        <dbReference type="EMBL" id="PGH55299.1"/>
    </source>
</evidence>
<comment type="function">
    <text evidence="1 14">Produces ATP from ADP in the presence of a proton gradient across the membrane. The alpha chain is a regulatory subunit.</text>
</comment>
<dbReference type="SUPFAM" id="SSF47917">
    <property type="entry name" value="C-terminal domain of alpha and beta subunits of F1 ATP synthase"/>
    <property type="match status" value="1"/>
</dbReference>
<feature type="domain" description="ATPase F1/V1/A1 complex alpha/beta subunit nucleotide-binding" evidence="15">
    <location>
        <begin position="159"/>
        <end position="374"/>
    </location>
</feature>
<evidence type="ECO:0000256" key="14">
    <source>
        <dbReference type="HAMAP-Rule" id="MF_01346"/>
    </source>
</evidence>
<keyword evidence="11 14" id="KW-0139">CF(1)</keyword>
<dbReference type="GO" id="GO:0046933">
    <property type="term" value="F:proton-transporting ATP synthase activity, rotational mechanism"/>
    <property type="evidence" value="ECO:0007669"/>
    <property type="project" value="UniProtKB-UniRule"/>
</dbReference>
<keyword evidence="14" id="KW-1003">Cell membrane</keyword>
<comment type="subcellular location">
    <subcellularLocation>
        <location evidence="14">Cell membrane</location>
        <topology evidence="14">Peripheral membrane protein</topology>
    </subcellularLocation>
    <subcellularLocation>
        <location evidence="2">Membrane</location>
    </subcellularLocation>
</comment>
<feature type="domain" description="ATP synthase alpha subunit C-terminal" evidence="16">
    <location>
        <begin position="381"/>
        <end position="492"/>
    </location>
</feature>
<dbReference type="InterPro" id="IPR033732">
    <property type="entry name" value="ATP_synth_F1_a_nt-bd_dom"/>
</dbReference>
<evidence type="ECO:0000256" key="7">
    <source>
        <dbReference type="ARBA" id="ARBA00022840"/>
    </source>
</evidence>
<dbReference type="RefSeq" id="WP_098738015.1">
    <property type="nucleotide sequence ID" value="NZ_PDKW01000042.1"/>
</dbReference>
<evidence type="ECO:0000256" key="13">
    <source>
        <dbReference type="ARBA" id="ARBA00026013"/>
    </source>
</evidence>
<keyword evidence="10 14" id="KW-0472">Membrane</keyword>
<dbReference type="SUPFAM" id="SSF50615">
    <property type="entry name" value="N-terminal domain of alpha and beta subunits of F1 ATP synthase"/>
    <property type="match status" value="1"/>
</dbReference>
<evidence type="ECO:0000256" key="3">
    <source>
        <dbReference type="ARBA" id="ARBA00008936"/>
    </source>
</evidence>
<proteinExistence type="inferred from homology"/>
<dbReference type="SUPFAM" id="SSF52540">
    <property type="entry name" value="P-loop containing nucleoside triphosphate hydrolases"/>
    <property type="match status" value="1"/>
</dbReference>
<evidence type="ECO:0000313" key="18">
    <source>
        <dbReference type="Proteomes" id="UP000225379"/>
    </source>
</evidence>
<keyword evidence="6 14" id="KW-0375">Hydrogen ion transport</keyword>
<evidence type="ECO:0000256" key="1">
    <source>
        <dbReference type="ARBA" id="ARBA00003784"/>
    </source>
</evidence>
<dbReference type="Gene3D" id="3.40.50.300">
    <property type="entry name" value="P-loop containing nucleotide triphosphate hydrolases"/>
    <property type="match status" value="1"/>
</dbReference>
<dbReference type="Proteomes" id="UP000225379">
    <property type="component" value="Unassembled WGS sequence"/>
</dbReference>
<dbReference type="PROSITE" id="PS00152">
    <property type="entry name" value="ATPASE_ALPHA_BETA"/>
    <property type="match status" value="1"/>
</dbReference>